<dbReference type="CDD" id="cd00920">
    <property type="entry name" value="Cupredoxin"/>
    <property type="match status" value="1"/>
</dbReference>
<reference evidence="2" key="1">
    <citation type="journal article" date="2021" name="Nat. Commun.">
        <title>Genetic determinants of endophytism in the Arabidopsis root mycobiome.</title>
        <authorList>
            <person name="Mesny F."/>
            <person name="Miyauchi S."/>
            <person name="Thiergart T."/>
            <person name="Pickel B."/>
            <person name="Atanasova L."/>
            <person name="Karlsson M."/>
            <person name="Huettel B."/>
            <person name="Barry K.W."/>
            <person name="Haridas S."/>
            <person name="Chen C."/>
            <person name="Bauer D."/>
            <person name="Andreopoulos W."/>
            <person name="Pangilinan J."/>
            <person name="LaButti K."/>
            <person name="Riley R."/>
            <person name="Lipzen A."/>
            <person name="Clum A."/>
            <person name="Drula E."/>
            <person name="Henrissat B."/>
            <person name="Kohler A."/>
            <person name="Grigoriev I.V."/>
            <person name="Martin F.M."/>
            <person name="Hacquard S."/>
        </authorList>
    </citation>
    <scope>NUCLEOTIDE SEQUENCE</scope>
    <source>
        <strain evidence="2">MPI-CAGE-CH-0235</strain>
    </source>
</reference>
<proteinExistence type="predicted"/>
<dbReference type="Proteomes" id="UP000813444">
    <property type="component" value="Unassembled WGS sequence"/>
</dbReference>
<name>A0A8K0WPY7_9HYPO</name>
<dbReference type="AlphaFoldDB" id="A0A8K0WPY7"/>
<dbReference type="SUPFAM" id="SSF49503">
    <property type="entry name" value="Cupredoxins"/>
    <property type="match status" value="1"/>
</dbReference>
<dbReference type="EMBL" id="JAGPNK010000009">
    <property type="protein sequence ID" value="KAH7313833.1"/>
    <property type="molecule type" value="Genomic_DNA"/>
</dbReference>
<feature type="chain" id="PRO_5035453217" evidence="1">
    <location>
        <begin position="18"/>
        <end position="207"/>
    </location>
</feature>
<organism evidence="2 3">
    <name type="scientific">Stachybotrys elegans</name>
    <dbReference type="NCBI Taxonomy" id="80388"/>
    <lineage>
        <taxon>Eukaryota</taxon>
        <taxon>Fungi</taxon>
        <taxon>Dikarya</taxon>
        <taxon>Ascomycota</taxon>
        <taxon>Pezizomycotina</taxon>
        <taxon>Sordariomycetes</taxon>
        <taxon>Hypocreomycetidae</taxon>
        <taxon>Hypocreales</taxon>
        <taxon>Stachybotryaceae</taxon>
        <taxon>Stachybotrys</taxon>
    </lineage>
</organism>
<keyword evidence="3" id="KW-1185">Reference proteome</keyword>
<dbReference type="Gene3D" id="2.60.40.420">
    <property type="entry name" value="Cupredoxins - blue copper proteins"/>
    <property type="match status" value="1"/>
</dbReference>
<evidence type="ECO:0000313" key="3">
    <source>
        <dbReference type="Proteomes" id="UP000813444"/>
    </source>
</evidence>
<dbReference type="PANTHER" id="PTHR34883">
    <property type="entry name" value="SERINE-RICH PROTEIN, PUTATIVE-RELATED-RELATED"/>
    <property type="match status" value="1"/>
</dbReference>
<evidence type="ECO:0000256" key="1">
    <source>
        <dbReference type="SAM" id="SignalP"/>
    </source>
</evidence>
<comment type="caution">
    <text evidence="2">The sequence shown here is derived from an EMBL/GenBank/DDBJ whole genome shotgun (WGS) entry which is preliminary data.</text>
</comment>
<dbReference type="InterPro" id="IPR008972">
    <property type="entry name" value="Cupredoxin"/>
</dbReference>
<dbReference type="InterPro" id="IPR052953">
    <property type="entry name" value="Ser-rich/MCO-related"/>
</dbReference>
<dbReference type="OrthoDB" id="2331100at2759"/>
<accession>A0A8K0WPY7</accession>
<evidence type="ECO:0000313" key="2">
    <source>
        <dbReference type="EMBL" id="KAH7313833.1"/>
    </source>
</evidence>
<protein>
    <submittedName>
        <fullName evidence="2">Cupredoxin</fullName>
    </submittedName>
</protein>
<gene>
    <name evidence="2" type="ORF">B0I35DRAFT_513425</name>
</gene>
<sequence>MYTTGFLALSLLPAVLAQYSGASTTVSLPSASTPAPRVDGVHVVTVGEGGLVFNPPEVQAAVGDVVEFHFYPMAHSVAQSSFDMPCQPLNTTGFFSGPVPVQSGMAEDVFRVTVANDRPMWYYCATGRHCQSGMVGVINPPATGRNLAQYAQAAAHVEQTRAPLHVGGGSLGPVHVPNSGMSVRGDIRWALAAVGLTTATFVAGLVL</sequence>
<feature type="signal peptide" evidence="1">
    <location>
        <begin position="1"/>
        <end position="17"/>
    </location>
</feature>
<keyword evidence="1" id="KW-0732">Signal</keyword>
<dbReference type="PANTHER" id="PTHR34883:SF17">
    <property type="entry name" value="CUPREDOXIN"/>
    <property type="match status" value="1"/>
</dbReference>